<dbReference type="STRING" id="109895.A0A507E8T5"/>
<protein>
    <recommendedName>
        <fullName evidence="2">Guanylate cyclase domain-containing protein</fullName>
    </recommendedName>
</protein>
<comment type="caution">
    <text evidence="3">The sequence shown here is derived from an EMBL/GenBank/DDBJ whole genome shotgun (WGS) entry which is preliminary data.</text>
</comment>
<dbReference type="InterPro" id="IPR029787">
    <property type="entry name" value="Nucleotide_cyclase"/>
</dbReference>
<sequence length="694" mass="78296">MSTEIQQVPSVLVTRDDDVSIQLGNALRNNRVVKEQKIAAQRKWNMFSEEEVSVFEANIKEARQLYEQQLDEQRLADDRQREAATDLLTAESRKRELVGLVSKIAAIKTHVTSQDQAREKELEFRAKQKQKREAFEKRNKVIEAAQITEREDLMKTQDRVARNLSLVHSLELRGMSEEARKARNREFQQQYQQLKMRQQKEAEQLREVQLLKIRHMSEQMEMELLSATDLEDLAAQHRMREDSLLAEQVMERASEASKLDRQQAQLMALQLQEEQKLVKGGLLHNQARQRKQLERSQKSSARQRERIMVDETATMLAEVGQKAAASGGDEGSQRASDLDASELQTSYLGTSEGGDFMGSGQDMSGVPSGAQETEADTERRRKQRTTNDAAAELKESLEKGLQRLQNVEKQHKKMFDSIRSQHKDQFLQKLREVKRKQSQLLKDQEDEVQTIRKEQVADMEELFEILKQAQDLNSQHTIGQGTERINVGNAMPGSFFESIKSGYTPSPVTYNHACVIRTAISGFKLLNPKQMMTIIQRLSVAVDATMPKFPTICKVENIGEGYLLCAGLNSDTPEDEEMDETDIVQRDVAGALECVQALRAAVEEIDVSDLNLPDGKLALKVGVTQGPVMAGLLGSRVPHFRILGATVDRATNICTAAEPAGILVSGSVKDLLANEKYSFKAHKEPDTFWFADSS</sequence>
<dbReference type="GO" id="GO:0008074">
    <property type="term" value="C:guanylate cyclase complex, soluble"/>
    <property type="evidence" value="ECO:0007669"/>
    <property type="project" value="TreeGrafter"/>
</dbReference>
<dbReference type="SUPFAM" id="SSF55073">
    <property type="entry name" value="Nucleotide cyclase"/>
    <property type="match status" value="1"/>
</dbReference>
<evidence type="ECO:0000313" key="3">
    <source>
        <dbReference type="EMBL" id="TPX60206.1"/>
    </source>
</evidence>
<evidence type="ECO:0000256" key="1">
    <source>
        <dbReference type="SAM" id="MobiDB-lite"/>
    </source>
</evidence>
<name>A0A507E8T5_9FUNG</name>
<organism evidence="3 4">
    <name type="scientific">Powellomyces hirtus</name>
    <dbReference type="NCBI Taxonomy" id="109895"/>
    <lineage>
        <taxon>Eukaryota</taxon>
        <taxon>Fungi</taxon>
        <taxon>Fungi incertae sedis</taxon>
        <taxon>Chytridiomycota</taxon>
        <taxon>Chytridiomycota incertae sedis</taxon>
        <taxon>Chytridiomycetes</taxon>
        <taxon>Spizellomycetales</taxon>
        <taxon>Powellomycetaceae</taxon>
        <taxon>Powellomyces</taxon>
    </lineage>
</organism>
<feature type="compositionally biased region" description="Basic and acidic residues" evidence="1">
    <location>
        <begin position="291"/>
        <end position="307"/>
    </location>
</feature>
<dbReference type="Gene3D" id="3.30.70.1230">
    <property type="entry name" value="Nucleotide cyclase"/>
    <property type="match status" value="1"/>
</dbReference>
<evidence type="ECO:0000313" key="4">
    <source>
        <dbReference type="Proteomes" id="UP000318582"/>
    </source>
</evidence>
<dbReference type="Pfam" id="PF00211">
    <property type="entry name" value="Guanylate_cyc"/>
    <property type="match status" value="1"/>
</dbReference>
<feature type="domain" description="Guanylate cyclase" evidence="2">
    <location>
        <begin position="493"/>
        <end position="654"/>
    </location>
</feature>
<dbReference type="GO" id="GO:0070482">
    <property type="term" value="P:response to oxygen levels"/>
    <property type="evidence" value="ECO:0007669"/>
    <property type="project" value="TreeGrafter"/>
</dbReference>
<feature type="region of interest" description="Disordered" evidence="1">
    <location>
        <begin position="320"/>
        <end position="389"/>
    </location>
</feature>
<dbReference type="PANTHER" id="PTHR45655">
    <property type="entry name" value="GUANYLATE CYCLASE SOLUBLE SUBUNIT BETA-2"/>
    <property type="match status" value="1"/>
</dbReference>
<dbReference type="GO" id="GO:0019934">
    <property type="term" value="P:cGMP-mediated signaling"/>
    <property type="evidence" value="ECO:0007669"/>
    <property type="project" value="TreeGrafter"/>
</dbReference>
<keyword evidence="4" id="KW-1185">Reference proteome</keyword>
<dbReference type="Proteomes" id="UP000318582">
    <property type="component" value="Unassembled WGS sequence"/>
</dbReference>
<dbReference type="EMBL" id="QEAQ01000017">
    <property type="protein sequence ID" value="TPX60206.1"/>
    <property type="molecule type" value="Genomic_DNA"/>
</dbReference>
<reference evidence="3 4" key="1">
    <citation type="journal article" date="2019" name="Sci. Rep.">
        <title>Comparative genomics of chytrid fungi reveal insights into the obligate biotrophic and pathogenic lifestyle of Synchytrium endobioticum.</title>
        <authorList>
            <person name="van de Vossenberg B.T.L.H."/>
            <person name="Warris S."/>
            <person name="Nguyen H.D.T."/>
            <person name="van Gent-Pelzer M.P.E."/>
            <person name="Joly D.L."/>
            <person name="van de Geest H.C."/>
            <person name="Bonants P.J.M."/>
            <person name="Smith D.S."/>
            <person name="Levesque C.A."/>
            <person name="van der Lee T.A.J."/>
        </authorList>
    </citation>
    <scope>NUCLEOTIDE SEQUENCE [LARGE SCALE GENOMIC DNA]</scope>
    <source>
        <strain evidence="3 4">CBS 809.83</strain>
    </source>
</reference>
<evidence type="ECO:0000259" key="2">
    <source>
        <dbReference type="PROSITE" id="PS50125"/>
    </source>
</evidence>
<accession>A0A507E8T5</accession>
<dbReference type="SMART" id="SM00044">
    <property type="entry name" value="CYCc"/>
    <property type="match status" value="1"/>
</dbReference>
<proteinExistence type="predicted"/>
<feature type="region of interest" description="Disordered" evidence="1">
    <location>
        <begin position="287"/>
        <end position="307"/>
    </location>
</feature>
<dbReference type="GO" id="GO:0004383">
    <property type="term" value="F:guanylate cyclase activity"/>
    <property type="evidence" value="ECO:0007669"/>
    <property type="project" value="TreeGrafter"/>
</dbReference>
<dbReference type="PANTHER" id="PTHR45655:SF13">
    <property type="entry name" value="SOLUBLE GUANYLATE CYCLASE GCY-32-RELATED"/>
    <property type="match status" value="1"/>
</dbReference>
<dbReference type="InterPro" id="IPR001054">
    <property type="entry name" value="A/G_cyclase"/>
</dbReference>
<gene>
    <name evidence="3" type="ORF">PhCBS80983_g01936</name>
</gene>
<dbReference type="AlphaFoldDB" id="A0A507E8T5"/>
<dbReference type="CDD" id="cd07302">
    <property type="entry name" value="CHD"/>
    <property type="match status" value="1"/>
</dbReference>
<dbReference type="PROSITE" id="PS50125">
    <property type="entry name" value="GUANYLATE_CYCLASE_2"/>
    <property type="match status" value="1"/>
</dbReference>